<reference evidence="7 8" key="1">
    <citation type="journal article" date="2018" name="Proc. Natl. Acad. Sci. U.S.A.">
        <title>Draft genome sequence of Camellia sinensis var. sinensis provides insights into the evolution of the tea genome and tea quality.</title>
        <authorList>
            <person name="Wei C."/>
            <person name="Yang H."/>
            <person name="Wang S."/>
            <person name="Zhao J."/>
            <person name="Liu C."/>
            <person name="Gao L."/>
            <person name="Xia E."/>
            <person name="Lu Y."/>
            <person name="Tai Y."/>
            <person name="She G."/>
            <person name="Sun J."/>
            <person name="Cao H."/>
            <person name="Tong W."/>
            <person name="Gao Q."/>
            <person name="Li Y."/>
            <person name="Deng W."/>
            <person name="Jiang X."/>
            <person name="Wang W."/>
            <person name="Chen Q."/>
            <person name="Zhang S."/>
            <person name="Li H."/>
            <person name="Wu J."/>
            <person name="Wang P."/>
            <person name="Li P."/>
            <person name="Shi C."/>
            <person name="Zheng F."/>
            <person name="Jian J."/>
            <person name="Huang B."/>
            <person name="Shan D."/>
            <person name="Shi M."/>
            <person name="Fang C."/>
            <person name="Yue Y."/>
            <person name="Li F."/>
            <person name="Li D."/>
            <person name="Wei S."/>
            <person name="Han B."/>
            <person name="Jiang C."/>
            <person name="Yin Y."/>
            <person name="Xia T."/>
            <person name="Zhang Z."/>
            <person name="Bennetzen J.L."/>
            <person name="Zhao S."/>
            <person name="Wan X."/>
        </authorList>
    </citation>
    <scope>NUCLEOTIDE SEQUENCE [LARGE SCALE GENOMIC DNA]</scope>
    <source>
        <strain evidence="8">cv. Shuchazao</strain>
        <tissue evidence="7">Leaf</tissue>
    </source>
</reference>
<evidence type="ECO:0000256" key="1">
    <source>
        <dbReference type="ARBA" id="ARBA00005416"/>
    </source>
</evidence>
<keyword evidence="6" id="KW-0812">Transmembrane</keyword>
<dbReference type="EMBL" id="SDRB02010095">
    <property type="protein sequence ID" value="THG07355.1"/>
    <property type="molecule type" value="Genomic_DNA"/>
</dbReference>
<keyword evidence="6" id="KW-0472">Membrane</keyword>
<accession>A0A4S4DWZ0</accession>
<evidence type="ECO:0000256" key="6">
    <source>
        <dbReference type="SAM" id="Phobius"/>
    </source>
</evidence>
<organism evidence="7 8">
    <name type="scientific">Camellia sinensis var. sinensis</name>
    <name type="common">China tea</name>
    <dbReference type="NCBI Taxonomy" id="542762"/>
    <lineage>
        <taxon>Eukaryota</taxon>
        <taxon>Viridiplantae</taxon>
        <taxon>Streptophyta</taxon>
        <taxon>Embryophyta</taxon>
        <taxon>Tracheophyta</taxon>
        <taxon>Spermatophyta</taxon>
        <taxon>Magnoliopsida</taxon>
        <taxon>eudicotyledons</taxon>
        <taxon>Gunneridae</taxon>
        <taxon>Pentapetalae</taxon>
        <taxon>asterids</taxon>
        <taxon>Ericales</taxon>
        <taxon>Theaceae</taxon>
        <taxon>Camellia</taxon>
    </lineage>
</organism>
<feature type="transmembrane region" description="Helical" evidence="6">
    <location>
        <begin position="58"/>
        <end position="76"/>
    </location>
</feature>
<dbReference type="GO" id="GO:0030154">
    <property type="term" value="P:cell differentiation"/>
    <property type="evidence" value="ECO:0007669"/>
    <property type="project" value="UniProtKB-KW"/>
</dbReference>
<evidence type="ECO:0000313" key="7">
    <source>
        <dbReference type="EMBL" id="THG07355.1"/>
    </source>
</evidence>
<keyword evidence="8" id="KW-1185">Reference proteome</keyword>
<dbReference type="Proteomes" id="UP000306102">
    <property type="component" value="Unassembled WGS sequence"/>
</dbReference>
<keyword evidence="2" id="KW-0217">Developmental protein</keyword>
<dbReference type="PANTHER" id="PTHR34359:SF28">
    <property type="entry name" value="CLAVATA3_ESR (CLE)-RELATED PROTEIN 12"/>
    <property type="match status" value="1"/>
</dbReference>
<feature type="transmembrane region" description="Helical" evidence="6">
    <location>
        <begin position="25"/>
        <end position="46"/>
    </location>
</feature>
<sequence length="158" mass="18403">MEANPSQIQLCSTHSSCQPSKILNLLKISLFAPPFIAPCFHFSLFSSSSSSSTMAFKTTSHVFLIILWLSLFILLFHELYTTKSKINHSTTIPSLYHRHPISRKFLASKFDFTPFLKHRHHHYHHRHHHHHEPDESEVDPRYGVEKRRVPTGPNPLHH</sequence>
<feature type="region of interest" description="Disordered" evidence="5">
    <location>
        <begin position="123"/>
        <end position="158"/>
    </location>
</feature>
<comment type="similarity">
    <text evidence="1">Belongs to the CLV3/ESR signal peptide family.</text>
</comment>
<protein>
    <submittedName>
        <fullName evidence="7">Uncharacterized protein</fullName>
    </submittedName>
</protein>
<dbReference type="InterPro" id="IPR039618">
    <property type="entry name" value="CLE9-13"/>
</dbReference>
<name>A0A4S4DWZ0_CAMSN</name>
<keyword evidence="4" id="KW-0379">Hydroxylation</keyword>
<dbReference type="PANTHER" id="PTHR34359">
    <property type="entry name" value="CLAVATA3/ESR (CLE)-RELATED PROTEIN 10"/>
    <property type="match status" value="1"/>
</dbReference>
<keyword evidence="3" id="KW-0221">Differentiation</keyword>
<dbReference type="AlphaFoldDB" id="A0A4S4DWZ0"/>
<evidence type="ECO:0000313" key="8">
    <source>
        <dbReference type="Proteomes" id="UP000306102"/>
    </source>
</evidence>
<evidence type="ECO:0000256" key="4">
    <source>
        <dbReference type="ARBA" id="ARBA00023278"/>
    </source>
</evidence>
<evidence type="ECO:0000256" key="5">
    <source>
        <dbReference type="SAM" id="MobiDB-lite"/>
    </source>
</evidence>
<gene>
    <name evidence="7" type="ORF">TEA_025860</name>
</gene>
<proteinExistence type="inferred from homology"/>
<keyword evidence="6" id="KW-1133">Transmembrane helix</keyword>
<evidence type="ECO:0000256" key="3">
    <source>
        <dbReference type="ARBA" id="ARBA00022782"/>
    </source>
</evidence>
<evidence type="ECO:0000256" key="2">
    <source>
        <dbReference type="ARBA" id="ARBA00022473"/>
    </source>
</evidence>
<feature type="compositionally biased region" description="Basic and acidic residues" evidence="5">
    <location>
        <begin position="138"/>
        <end position="148"/>
    </location>
</feature>
<comment type="caution">
    <text evidence="7">The sequence shown here is derived from an EMBL/GenBank/DDBJ whole genome shotgun (WGS) entry which is preliminary data.</text>
</comment>